<dbReference type="SUPFAM" id="SSF50494">
    <property type="entry name" value="Trypsin-like serine proteases"/>
    <property type="match status" value="1"/>
</dbReference>
<reference evidence="4 5" key="1">
    <citation type="submission" date="2017-01" db="EMBL/GenBank/DDBJ databases">
        <title>Complete genome of Tateyamaria omphalii DOK1-4 isolated from seawater in Dokdo.</title>
        <authorList>
            <person name="Kim J.H."/>
            <person name="Chi W.-J."/>
        </authorList>
    </citation>
    <scope>NUCLEOTIDE SEQUENCE [LARGE SCALE GENOMIC DNA]</scope>
    <source>
        <strain evidence="4 5">DOK1-4</strain>
    </source>
</reference>
<proteinExistence type="predicted"/>
<gene>
    <name evidence="4" type="ORF">BWR18_02115</name>
</gene>
<protein>
    <recommendedName>
        <fullName evidence="3">Peptidase S1 domain-containing protein</fullName>
    </recommendedName>
</protein>
<organism evidence="4 5">
    <name type="scientific">Tateyamaria omphalii</name>
    <dbReference type="NCBI Taxonomy" id="299262"/>
    <lineage>
        <taxon>Bacteria</taxon>
        <taxon>Pseudomonadati</taxon>
        <taxon>Pseudomonadota</taxon>
        <taxon>Alphaproteobacteria</taxon>
        <taxon>Rhodobacterales</taxon>
        <taxon>Roseobacteraceae</taxon>
        <taxon>Tateyamaria</taxon>
    </lineage>
</organism>
<dbReference type="PROSITE" id="PS50240">
    <property type="entry name" value="TRYPSIN_DOM"/>
    <property type="match status" value="1"/>
</dbReference>
<evidence type="ECO:0000259" key="3">
    <source>
        <dbReference type="PROSITE" id="PS50240"/>
    </source>
</evidence>
<name>A0A1P8MRH3_9RHOB</name>
<dbReference type="PROSITE" id="PS00134">
    <property type="entry name" value="TRYPSIN_HIS"/>
    <property type="match status" value="1"/>
</dbReference>
<dbReference type="Proteomes" id="UP000186336">
    <property type="component" value="Chromosome"/>
</dbReference>
<dbReference type="OrthoDB" id="267336at2"/>
<evidence type="ECO:0000256" key="2">
    <source>
        <dbReference type="SAM" id="SignalP"/>
    </source>
</evidence>
<dbReference type="InterPro" id="IPR001314">
    <property type="entry name" value="Peptidase_S1A"/>
</dbReference>
<dbReference type="Pfam" id="PF13365">
    <property type="entry name" value="Trypsin_2"/>
    <property type="match status" value="1"/>
</dbReference>
<dbReference type="InterPro" id="IPR009003">
    <property type="entry name" value="Peptidase_S1_PA"/>
</dbReference>
<dbReference type="InterPro" id="IPR050966">
    <property type="entry name" value="Glutamyl_endopeptidase"/>
</dbReference>
<dbReference type="PANTHER" id="PTHR15462">
    <property type="entry name" value="SERINE PROTEASE"/>
    <property type="match status" value="1"/>
</dbReference>
<dbReference type="STRING" id="299262.BWR18_02115"/>
<evidence type="ECO:0000313" key="4">
    <source>
        <dbReference type="EMBL" id="APX10624.1"/>
    </source>
</evidence>
<dbReference type="InterPro" id="IPR018114">
    <property type="entry name" value="TRYPSIN_HIS"/>
</dbReference>
<dbReference type="RefSeq" id="WP_076626491.1">
    <property type="nucleotide sequence ID" value="NZ_CP019312.1"/>
</dbReference>
<dbReference type="Gene3D" id="2.40.10.10">
    <property type="entry name" value="Trypsin-like serine proteases"/>
    <property type="match status" value="2"/>
</dbReference>
<dbReference type="GO" id="GO:0006508">
    <property type="term" value="P:proteolysis"/>
    <property type="evidence" value="ECO:0007669"/>
    <property type="project" value="InterPro"/>
</dbReference>
<dbReference type="PRINTS" id="PR00722">
    <property type="entry name" value="CHYMOTRYPSIN"/>
</dbReference>
<dbReference type="GO" id="GO:0004252">
    <property type="term" value="F:serine-type endopeptidase activity"/>
    <property type="evidence" value="ECO:0007669"/>
    <property type="project" value="InterPro"/>
</dbReference>
<keyword evidence="5" id="KW-1185">Reference proteome</keyword>
<keyword evidence="1 2" id="KW-0732">Signal</keyword>
<accession>A0A1P8MRH3</accession>
<feature type="chain" id="PRO_5012523764" description="Peptidase S1 domain-containing protein" evidence="2">
    <location>
        <begin position="27"/>
        <end position="240"/>
    </location>
</feature>
<feature type="domain" description="Peptidase S1" evidence="3">
    <location>
        <begin position="25"/>
        <end position="237"/>
    </location>
</feature>
<dbReference type="KEGG" id="tom:BWR18_02115"/>
<evidence type="ECO:0000313" key="5">
    <source>
        <dbReference type="Proteomes" id="UP000186336"/>
    </source>
</evidence>
<feature type="signal peptide" evidence="2">
    <location>
        <begin position="1"/>
        <end position="26"/>
    </location>
</feature>
<sequence length="240" mass="25234">MRRIRQFGVALLGFAVFVTSAQLARAEGTGLPRLPEQDHAEWTAIGRLNIAGFRTRRACTGTLIAPLWVLTAAHCVRRPDGTTEPPGNVHFVAGWLRGDVLWHGRAAAVHTHPDAARGPSADVALIKLQSPAPAEILAPIPLGTLPVGDDRANAIIGYQSTRSAMLSAAFDCPATRTLDQMRVLDCPVTPGLSGSPVLSRTASGWRVTAVVSARIEQDGHAQAVVVAPGAWASGLVDGTP</sequence>
<evidence type="ECO:0000256" key="1">
    <source>
        <dbReference type="ARBA" id="ARBA00022729"/>
    </source>
</evidence>
<dbReference type="InterPro" id="IPR001254">
    <property type="entry name" value="Trypsin_dom"/>
</dbReference>
<dbReference type="AlphaFoldDB" id="A0A1P8MRH3"/>
<dbReference type="InterPro" id="IPR043504">
    <property type="entry name" value="Peptidase_S1_PA_chymotrypsin"/>
</dbReference>
<dbReference type="EMBL" id="CP019312">
    <property type="protein sequence ID" value="APX10624.1"/>
    <property type="molecule type" value="Genomic_DNA"/>
</dbReference>
<dbReference type="PANTHER" id="PTHR15462:SF8">
    <property type="entry name" value="SERINE PROTEASE"/>
    <property type="match status" value="1"/>
</dbReference>